<organism evidence="1 2">
    <name type="scientific">Symbiodinium natans</name>
    <dbReference type="NCBI Taxonomy" id="878477"/>
    <lineage>
        <taxon>Eukaryota</taxon>
        <taxon>Sar</taxon>
        <taxon>Alveolata</taxon>
        <taxon>Dinophyceae</taxon>
        <taxon>Suessiales</taxon>
        <taxon>Symbiodiniaceae</taxon>
        <taxon>Symbiodinium</taxon>
    </lineage>
</organism>
<comment type="caution">
    <text evidence="1">The sequence shown here is derived from an EMBL/GenBank/DDBJ whole genome shotgun (WGS) entry which is preliminary data.</text>
</comment>
<dbReference type="Proteomes" id="UP000604046">
    <property type="component" value="Unassembled WGS sequence"/>
</dbReference>
<gene>
    <name evidence="1" type="ORF">SNAT2548_LOCUS8419</name>
</gene>
<dbReference type="EMBL" id="CAJNDS010000624">
    <property type="protein sequence ID" value="CAE7223427.1"/>
    <property type="molecule type" value="Genomic_DNA"/>
</dbReference>
<proteinExistence type="predicted"/>
<accession>A0A812KFN4</accession>
<dbReference type="AlphaFoldDB" id="A0A812KFN4"/>
<name>A0A812KFN4_9DINO</name>
<reference evidence="1" key="1">
    <citation type="submission" date="2021-02" db="EMBL/GenBank/DDBJ databases">
        <authorList>
            <person name="Dougan E. K."/>
            <person name="Rhodes N."/>
            <person name="Thang M."/>
            <person name="Chan C."/>
        </authorList>
    </citation>
    <scope>NUCLEOTIDE SEQUENCE</scope>
</reference>
<evidence type="ECO:0000313" key="2">
    <source>
        <dbReference type="Proteomes" id="UP000604046"/>
    </source>
</evidence>
<evidence type="ECO:0000313" key="1">
    <source>
        <dbReference type="EMBL" id="CAE7223427.1"/>
    </source>
</evidence>
<sequence>MEHLCQHGSGADMLAWQFAYVDTHTMACPKSGKQQLLAHWAFGKRSIPHQQVTNCKRRQTTTENGGGLGILHQSMGVAKMTRRSALADCAVALQERRVAATPSWTSCGVLMQ</sequence>
<keyword evidence="2" id="KW-1185">Reference proteome</keyword>
<protein>
    <submittedName>
        <fullName evidence="1">Uncharacterized protein</fullName>
    </submittedName>
</protein>